<gene>
    <name evidence="1" type="ORF">FHR33_005769</name>
</gene>
<dbReference type="EMBL" id="JACIBV010000001">
    <property type="protein sequence ID" value="MBB3729909.1"/>
    <property type="molecule type" value="Genomic_DNA"/>
</dbReference>
<dbReference type="RefSeq" id="WP_246452145.1">
    <property type="nucleotide sequence ID" value="NZ_BAAAXX010000027.1"/>
</dbReference>
<name>A0A7W5YT46_9ACTN</name>
<dbReference type="GeneID" id="95396175"/>
<dbReference type="AlphaFoldDB" id="A0A7W5YT46"/>
<proteinExistence type="predicted"/>
<sequence length="64" mass="6690">MGTSVLRQVSSGATAMNMYVPPVQYGTSSEPEPCCTPGFGSLSVGSVVTVDSSFQSFLRGPSRR</sequence>
<evidence type="ECO:0000313" key="1">
    <source>
        <dbReference type="EMBL" id="MBB3729909.1"/>
    </source>
</evidence>
<comment type="caution">
    <text evidence="1">The sequence shown here is derived from an EMBL/GenBank/DDBJ whole genome shotgun (WGS) entry which is preliminary data.</text>
</comment>
<accession>A0A7W5YT46</accession>
<evidence type="ECO:0000313" key="2">
    <source>
        <dbReference type="Proteomes" id="UP000579945"/>
    </source>
</evidence>
<reference evidence="1 2" key="1">
    <citation type="submission" date="2020-08" db="EMBL/GenBank/DDBJ databases">
        <title>Sequencing the genomes of 1000 actinobacteria strains.</title>
        <authorList>
            <person name="Klenk H.-P."/>
        </authorList>
    </citation>
    <scope>NUCLEOTIDE SEQUENCE [LARGE SCALE GENOMIC DNA]</scope>
    <source>
        <strain evidence="1 2">DSM 44320</strain>
    </source>
</reference>
<dbReference type="Proteomes" id="UP000579945">
    <property type="component" value="Unassembled WGS sequence"/>
</dbReference>
<protein>
    <submittedName>
        <fullName evidence="1">Uncharacterized protein</fullName>
    </submittedName>
</protein>
<keyword evidence="2" id="KW-1185">Reference proteome</keyword>
<organism evidence="1 2">
    <name type="scientific">Nonomuraea dietziae</name>
    <dbReference type="NCBI Taxonomy" id="65515"/>
    <lineage>
        <taxon>Bacteria</taxon>
        <taxon>Bacillati</taxon>
        <taxon>Actinomycetota</taxon>
        <taxon>Actinomycetes</taxon>
        <taxon>Streptosporangiales</taxon>
        <taxon>Streptosporangiaceae</taxon>
        <taxon>Nonomuraea</taxon>
    </lineage>
</organism>